<organism evidence="5 6">
    <name type="scientific">Corallococcus sicarius</name>
    <dbReference type="NCBI Taxonomy" id="2316726"/>
    <lineage>
        <taxon>Bacteria</taxon>
        <taxon>Pseudomonadati</taxon>
        <taxon>Myxococcota</taxon>
        <taxon>Myxococcia</taxon>
        <taxon>Myxococcales</taxon>
        <taxon>Cystobacterineae</taxon>
        <taxon>Myxococcaceae</taxon>
        <taxon>Corallococcus</taxon>
    </lineage>
</organism>
<accession>A0A3A8NF00</accession>
<dbReference type="SMART" id="SM00822">
    <property type="entry name" value="PKS_KR"/>
    <property type="match status" value="1"/>
</dbReference>
<dbReference type="Gene3D" id="3.40.50.720">
    <property type="entry name" value="NAD(P)-binding Rossmann-like Domain"/>
    <property type="match status" value="1"/>
</dbReference>
<dbReference type="GO" id="GO:0016020">
    <property type="term" value="C:membrane"/>
    <property type="evidence" value="ECO:0007669"/>
    <property type="project" value="TreeGrafter"/>
</dbReference>
<feature type="domain" description="Ketoreductase" evidence="4">
    <location>
        <begin position="7"/>
        <end position="187"/>
    </location>
</feature>
<name>A0A3A8NF00_9BACT</name>
<dbReference type="PIRSF" id="PIRSF000126">
    <property type="entry name" value="11-beta-HSD1"/>
    <property type="match status" value="1"/>
</dbReference>
<evidence type="ECO:0000313" key="6">
    <source>
        <dbReference type="Proteomes" id="UP000273405"/>
    </source>
</evidence>
<dbReference type="InterPro" id="IPR036291">
    <property type="entry name" value="NAD(P)-bd_dom_sf"/>
</dbReference>
<gene>
    <name evidence="5" type="ORF">D7X12_26205</name>
</gene>
<comment type="caution">
    <text evidence="5">The sequence shown here is derived from an EMBL/GenBank/DDBJ whole genome shotgun (WGS) entry which is preliminary data.</text>
</comment>
<dbReference type="InterPro" id="IPR002347">
    <property type="entry name" value="SDR_fam"/>
</dbReference>
<dbReference type="AlphaFoldDB" id="A0A3A8NF00"/>
<protein>
    <submittedName>
        <fullName evidence="5">SDR family NAD(P)-dependent oxidoreductase</fullName>
    </submittedName>
</protein>
<dbReference type="OrthoDB" id="658698at2"/>
<dbReference type="Pfam" id="PF00106">
    <property type="entry name" value="adh_short"/>
    <property type="match status" value="1"/>
</dbReference>
<dbReference type="EMBL" id="RAWG01000193">
    <property type="protein sequence ID" value="RKH38502.1"/>
    <property type="molecule type" value="Genomic_DNA"/>
</dbReference>
<dbReference type="RefSeq" id="WP_120628012.1">
    <property type="nucleotide sequence ID" value="NZ_RAWG01000193.1"/>
</dbReference>
<evidence type="ECO:0000256" key="1">
    <source>
        <dbReference type="ARBA" id="ARBA00006484"/>
    </source>
</evidence>
<dbReference type="SUPFAM" id="SSF51735">
    <property type="entry name" value="NAD(P)-binding Rossmann-fold domains"/>
    <property type="match status" value="1"/>
</dbReference>
<evidence type="ECO:0000256" key="2">
    <source>
        <dbReference type="ARBA" id="ARBA00023002"/>
    </source>
</evidence>
<dbReference type="PRINTS" id="PR00080">
    <property type="entry name" value="SDRFAMILY"/>
</dbReference>
<dbReference type="Proteomes" id="UP000273405">
    <property type="component" value="Unassembled WGS sequence"/>
</dbReference>
<dbReference type="PRINTS" id="PR00081">
    <property type="entry name" value="GDHRDH"/>
</dbReference>
<dbReference type="GO" id="GO:0016491">
    <property type="term" value="F:oxidoreductase activity"/>
    <property type="evidence" value="ECO:0007669"/>
    <property type="project" value="UniProtKB-KW"/>
</dbReference>
<comment type="similarity">
    <text evidence="1 3">Belongs to the short-chain dehydrogenases/reductases (SDR) family.</text>
</comment>
<dbReference type="PANTHER" id="PTHR44196:SF3">
    <property type="entry name" value="SHORT CHAIN DEHYDROGENASE FAMILY PROTEIN"/>
    <property type="match status" value="1"/>
</dbReference>
<keyword evidence="2" id="KW-0560">Oxidoreductase</keyword>
<dbReference type="PANTHER" id="PTHR44196">
    <property type="entry name" value="DEHYDROGENASE/REDUCTASE SDR FAMILY MEMBER 7B"/>
    <property type="match status" value="1"/>
</dbReference>
<reference evidence="6" key="1">
    <citation type="submission" date="2018-09" db="EMBL/GenBank/DDBJ databases">
        <authorList>
            <person name="Livingstone P.G."/>
            <person name="Whitworth D.E."/>
        </authorList>
    </citation>
    <scope>NUCLEOTIDE SEQUENCE [LARGE SCALE GENOMIC DNA]</scope>
    <source>
        <strain evidence="6">CA040B</strain>
    </source>
</reference>
<dbReference type="InterPro" id="IPR020904">
    <property type="entry name" value="Sc_DH/Rdtase_CS"/>
</dbReference>
<proteinExistence type="inferred from homology"/>
<evidence type="ECO:0000256" key="3">
    <source>
        <dbReference type="RuleBase" id="RU000363"/>
    </source>
</evidence>
<keyword evidence="6" id="KW-1185">Reference proteome</keyword>
<dbReference type="PROSITE" id="PS00061">
    <property type="entry name" value="ADH_SHORT"/>
    <property type="match status" value="1"/>
</dbReference>
<evidence type="ECO:0000259" key="4">
    <source>
        <dbReference type="SMART" id="SM00822"/>
    </source>
</evidence>
<dbReference type="InterPro" id="IPR057326">
    <property type="entry name" value="KR_dom"/>
</dbReference>
<evidence type="ECO:0000313" key="5">
    <source>
        <dbReference type="EMBL" id="RKH38502.1"/>
    </source>
</evidence>
<sequence length="253" mass="26834">MAEMTYRTALVTGASSGLGRGLALWLAKHGLRVFATGRRLTQLQALAAEAQAAGAVVEPVVMDITQAEASQERIRAIDAECGGLDLVVANAGVGGPTHGKRMDWERTRAIIDTNVTGATATLCAVLPQMVERRRGHVVGISSLAGYRGLAGHAAYSASKAFLSTFLESLRVDLKGTGVSVTCVYPGFVKSELTAKNRFPMPFLMETEDAVALMGRAIFAGETVVSFPWQASGAMRVLKALPNPLFDATARRLK</sequence>